<dbReference type="Pfam" id="PF01391">
    <property type="entry name" value="Collagen"/>
    <property type="match status" value="1"/>
</dbReference>
<dbReference type="Proteomes" id="UP000215747">
    <property type="component" value="Unassembled WGS sequence"/>
</dbReference>
<dbReference type="InterPro" id="IPR008160">
    <property type="entry name" value="Collagen"/>
</dbReference>
<sequence length="243" mass="26622">MLPTDINLEIPARGPQGIQGPKGDPGPQGIQGATGPTGPKGNTGDRGPQGVQGERGPQGPQGPQGPAGQNANDTTHILQSGDFNNIRTNGYYETNGTFDNSPLPGEWGELSVITGEHYTRQVWTKGDSGEMFIRSRKYNSDNWTSWYKIGTYETSPYWQDSTVSYAHGVVVNGICDLRVKVRITSSSWHDLLHGLPEAAENFTFWWNSENAKIGKFSMNGNALACRADQEDDYDVHLTYAIKM</sequence>
<reference evidence="2 3" key="2">
    <citation type="submission" date="2017-09" db="EMBL/GenBank/DDBJ databases">
        <title>Tripartite evolution among Lactobacillus johnsonii, Lactobacillus taiwanensis, Lactobacillus reuteri and their rodent host.</title>
        <authorList>
            <person name="Wang T."/>
            <person name="Knowles S."/>
            <person name="Cheng C."/>
        </authorList>
    </citation>
    <scope>NUCLEOTIDE SEQUENCE [LARGE SCALE GENOMIC DNA]</scope>
    <source>
        <strain evidence="2 3">114h</strain>
    </source>
</reference>
<gene>
    <name evidence="2" type="ORF">CBF96_10145</name>
</gene>
<dbReference type="CDD" id="cd19958">
    <property type="entry name" value="pyocin_knob"/>
    <property type="match status" value="1"/>
</dbReference>
<feature type="compositionally biased region" description="Polar residues" evidence="1">
    <location>
        <begin position="70"/>
        <end position="83"/>
    </location>
</feature>
<evidence type="ECO:0000313" key="3">
    <source>
        <dbReference type="Proteomes" id="UP000215747"/>
    </source>
</evidence>
<evidence type="ECO:0000256" key="1">
    <source>
        <dbReference type="SAM" id="MobiDB-lite"/>
    </source>
</evidence>
<feature type="region of interest" description="Disordered" evidence="1">
    <location>
        <begin position="1"/>
        <end position="83"/>
    </location>
</feature>
<reference evidence="3" key="1">
    <citation type="submission" date="2017-05" db="EMBL/GenBank/DDBJ databases">
        <authorList>
            <person name="Lin X.B."/>
            <person name="Stothard P."/>
            <person name="Tasseva G."/>
            <person name="Walter J."/>
        </authorList>
    </citation>
    <scope>NUCLEOTIDE SEQUENCE [LARGE SCALE GENOMIC DNA]</scope>
    <source>
        <strain evidence="3">114h</strain>
    </source>
</reference>
<dbReference type="PANTHER" id="PTHR24637:SF421">
    <property type="entry name" value="CUTICLE COLLAGEN DPY-2"/>
    <property type="match status" value="1"/>
</dbReference>
<dbReference type="EMBL" id="NGPL01000084">
    <property type="protein sequence ID" value="OYS66648.1"/>
    <property type="molecule type" value="Genomic_DNA"/>
</dbReference>
<evidence type="ECO:0000313" key="2">
    <source>
        <dbReference type="EMBL" id="OYS66648.1"/>
    </source>
</evidence>
<proteinExistence type="predicted"/>
<organism evidence="2 3">
    <name type="scientific">Limosilactobacillus reuteri</name>
    <name type="common">Lactobacillus reuteri</name>
    <dbReference type="NCBI Taxonomy" id="1598"/>
    <lineage>
        <taxon>Bacteria</taxon>
        <taxon>Bacillati</taxon>
        <taxon>Bacillota</taxon>
        <taxon>Bacilli</taxon>
        <taxon>Lactobacillales</taxon>
        <taxon>Lactobacillaceae</taxon>
        <taxon>Limosilactobacillus</taxon>
    </lineage>
</organism>
<dbReference type="RefSeq" id="WP_094537465.1">
    <property type="nucleotide sequence ID" value="NZ_NGPL01000084.1"/>
</dbReference>
<protein>
    <recommendedName>
        <fullName evidence="4">Collagen-like protein</fullName>
    </recommendedName>
</protein>
<name>A0A256SKG0_LIMRT</name>
<comment type="caution">
    <text evidence="2">The sequence shown here is derived from an EMBL/GenBank/DDBJ whole genome shotgun (WGS) entry which is preliminary data.</text>
</comment>
<feature type="compositionally biased region" description="Low complexity" evidence="1">
    <location>
        <begin position="48"/>
        <end position="58"/>
    </location>
</feature>
<dbReference type="Gene3D" id="1.20.5.320">
    <property type="entry name" value="6-Phosphogluconate Dehydrogenase, domain 3"/>
    <property type="match status" value="1"/>
</dbReference>
<dbReference type="PANTHER" id="PTHR24637">
    <property type="entry name" value="COLLAGEN"/>
    <property type="match status" value="1"/>
</dbReference>
<dbReference type="AlphaFoldDB" id="A0A256SKG0"/>
<accession>A0A256SKG0</accession>
<evidence type="ECO:0008006" key="4">
    <source>
        <dbReference type="Google" id="ProtNLM"/>
    </source>
</evidence>